<organism evidence="3 4">
    <name type="scientific">Rhizobium tropici</name>
    <dbReference type="NCBI Taxonomy" id="398"/>
    <lineage>
        <taxon>Bacteria</taxon>
        <taxon>Pseudomonadati</taxon>
        <taxon>Pseudomonadota</taxon>
        <taxon>Alphaproteobacteria</taxon>
        <taxon>Hyphomicrobiales</taxon>
        <taxon>Rhizobiaceae</taxon>
        <taxon>Rhizobium/Agrobacterium group</taxon>
        <taxon>Rhizobium</taxon>
    </lineage>
</organism>
<dbReference type="Proteomes" id="UP000323608">
    <property type="component" value="Unassembled WGS sequence"/>
</dbReference>
<comment type="caution">
    <text evidence="3">The sequence shown here is derived from an EMBL/GenBank/DDBJ whole genome shotgun (WGS) entry which is preliminary data.</text>
</comment>
<evidence type="ECO:0000313" key="3">
    <source>
        <dbReference type="EMBL" id="KAA1180190.1"/>
    </source>
</evidence>
<proteinExistence type="inferred from homology"/>
<feature type="domain" description="Activator of Hsp90 ATPase homologue 1/2-like C-terminal" evidence="2">
    <location>
        <begin position="28"/>
        <end position="161"/>
    </location>
</feature>
<dbReference type="SUPFAM" id="SSF55961">
    <property type="entry name" value="Bet v1-like"/>
    <property type="match status" value="1"/>
</dbReference>
<evidence type="ECO:0000313" key="4">
    <source>
        <dbReference type="Proteomes" id="UP000323608"/>
    </source>
</evidence>
<comment type="similarity">
    <text evidence="1">Belongs to the AHA1 family.</text>
</comment>
<dbReference type="OrthoDB" id="9805228at2"/>
<dbReference type="RefSeq" id="WP_149635446.1">
    <property type="nucleotide sequence ID" value="NZ_VNIP01000008.1"/>
</dbReference>
<dbReference type="Pfam" id="PF08327">
    <property type="entry name" value="AHSA1"/>
    <property type="match status" value="1"/>
</dbReference>
<dbReference type="EMBL" id="VNIP01000008">
    <property type="protein sequence ID" value="KAA1180190.1"/>
    <property type="molecule type" value="Genomic_DNA"/>
</dbReference>
<dbReference type="InterPro" id="IPR013538">
    <property type="entry name" value="ASHA1/2-like_C"/>
</dbReference>
<dbReference type="CDD" id="cd08894">
    <property type="entry name" value="SRPBCC_CalC_Aha1-like_1"/>
    <property type="match status" value="1"/>
</dbReference>
<protein>
    <submittedName>
        <fullName evidence="3">ATPase</fullName>
    </submittedName>
</protein>
<dbReference type="AlphaFoldDB" id="A0A5B0VZL6"/>
<dbReference type="Gene3D" id="3.30.530.20">
    <property type="match status" value="1"/>
</dbReference>
<evidence type="ECO:0000256" key="1">
    <source>
        <dbReference type="ARBA" id="ARBA00006817"/>
    </source>
</evidence>
<dbReference type="InterPro" id="IPR023393">
    <property type="entry name" value="START-like_dom_sf"/>
</dbReference>
<reference evidence="3 4" key="1">
    <citation type="submission" date="2019-07" db="EMBL/GenBank/DDBJ databases">
        <title>The Draft Genome Sequence of Rhizobium tropici SARCC-755 Associated with Superior Nodulation on Pigeonpea (Cajanus cajan (L.) Millsp.).</title>
        <authorList>
            <person name="Bopape F.L."/>
            <person name="Hassen A.I."/>
            <person name="Swanevelder Z.H."/>
            <person name="Gwata E.T."/>
        </authorList>
    </citation>
    <scope>NUCLEOTIDE SEQUENCE [LARGE SCALE GENOMIC DNA]</scope>
    <source>
        <strain evidence="3 4">SARCC-755</strain>
    </source>
</reference>
<accession>A0A5B0VZL6</accession>
<gene>
    <name evidence="3" type="ORF">FP026_15195</name>
</gene>
<sequence length="172" mass="19362">MSDHAKSNVSDWASWPLEREIVIARVVDADRETAFLAWTDPSQIVKWFGPDGFGIETHEIDIRSGGRWRFDMVAPDGTRFSNCMEFLRIEAPKLIEANHGTDADDDPDRFRMLITFDEQDNGKTVVTLRQMHPTPERRAVVIGFGAAQYGAQTLDKLANHVAEKSSVSATRN</sequence>
<evidence type="ECO:0000259" key="2">
    <source>
        <dbReference type="Pfam" id="PF08327"/>
    </source>
</evidence>
<name>A0A5B0VZL6_RHITR</name>